<organism evidence="3 4">
    <name type="scientific">Branchiostoma floridae</name>
    <name type="common">Florida lancelet</name>
    <name type="synonym">Amphioxus</name>
    <dbReference type="NCBI Taxonomy" id="7739"/>
    <lineage>
        <taxon>Eukaryota</taxon>
        <taxon>Metazoa</taxon>
        <taxon>Chordata</taxon>
        <taxon>Cephalochordata</taxon>
        <taxon>Leptocardii</taxon>
        <taxon>Amphioxiformes</taxon>
        <taxon>Branchiostomatidae</taxon>
        <taxon>Branchiostoma</taxon>
    </lineage>
</organism>
<dbReference type="RefSeq" id="XP_035662407.1">
    <property type="nucleotide sequence ID" value="XM_035806514.1"/>
</dbReference>
<feature type="region of interest" description="Disordered" evidence="1">
    <location>
        <begin position="168"/>
        <end position="192"/>
    </location>
</feature>
<evidence type="ECO:0000256" key="1">
    <source>
        <dbReference type="SAM" id="MobiDB-lite"/>
    </source>
</evidence>
<dbReference type="PANTHER" id="PTHR33459">
    <property type="entry name" value="DD-GDCA PROTEIN"/>
    <property type="match status" value="1"/>
</dbReference>
<dbReference type="PANTHER" id="PTHR33459:SF7">
    <property type="entry name" value="DD-GDCA PROTEIN"/>
    <property type="match status" value="1"/>
</dbReference>
<gene>
    <name evidence="4" type="primary">LOC118406462</name>
</gene>
<keyword evidence="2" id="KW-0732">Signal</keyword>
<feature type="chain" id="PRO_5039944297" evidence="2">
    <location>
        <begin position="23"/>
        <end position="349"/>
    </location>
</feature>
<proteinExistence type="predicted"/>
<reference evidence="4" key="2">
    <citation type="submission" date="2025-08" db="UniProtKB">
        <authorList>
            <consortium name="RefSeq"/>
        </authorList>
    </citation>
    <scope>IDENTIFICATION</scope>
    <source>
        <strain evidence="4">S238N-H82</strain>
        <tissue evidence="4">Testes</tissue>
    </source>
</reference>
<evidence type="ECO:0000313" key="3">
    <source>
        <dbReference type="Proteomes" id="UP000001554"/>
    </source>
</evidence>
<name>A0A9J7KJX9_BRAFL</name>
<dbReference type="KEGG" id="bfo:118406462"/>
<keyword evidence="3" id="KW-1185">Reference proteome</keyword>
<accession>A0A9J7KJX9</accession>
<dbReference type="Proteomes" id="UP000001554">
    <property type="component" value="Chromosome 19"/>
</dbReference>
<dbReference type="AlphaFoldDB" id="A0A9J7KJX9"/>
<evidence type="ECO:0000256" key="2">
    <source>
        <dbReference type="SAM" id="SignalP"/>
    </source>
</evidence>
<protein>
    <submittedName>
        <fullName evidence="4">Uncharacterized protein LOC118406462</fullName>
    </submittedName>
</protein>
<reference evidence="3" key="1">
    <citation type="journal article" date="2020" name="Nat. Ecol. Evol.">
        <title>Deeply conserved synteny resolves early events in vertebrate evolution.</title>
        <authorList>
            <person name="Simakov O."/>
            <person name="Marletaz F."/>
            <person name="Yue J.X."/>
            <person name="O'Connell B."/>
            <person name="Jenkins J."/>
            <person name="Brandt A."/>
            <person name="Calef R."/>
            <person name="Tung C.H."/>
            <person name="Huang T.K."/>
            <person name="Schmutz J."/>
            <person name="Satoh N."/>
            <person name="Yu J.K."/>
            <person name="Putnam N.H."/>
            <person name="Green R.E."/>
            <person name="Rokhsar D.S."/>
        </authorList>
    </citation>
    <scope>NUCLEOTIDE SEQUENCE [LARGE SCALE GENOMIC DNA]</scope>
    <source>
        <strain evidence="3">S238N-H82</strain>
    </source>
</reference>
<dbReference type="OrthoDB" id="10395945at2759"/>
<evidence type="ECO:0000313" key="4">
    <source>
        <dbReference type="RefSeq" id="XP_035662407.1"/>
    </source>
</evidence>
<feature type="signal peptide" evidence="2">
    <location>
        <begin position="1"/>
        <end position="22"/>
    </location>
</feature>
<sequence length="349" mass="37606">MTSSLCLLMLSLVLQAVPYGNGLIGTKVECGSNQECPNFEYCFFAEPGAKGMCLGLDCYKQDDCKEGSFCDFAESVGVRTPRGACAKGSKPPESVLCNRDSMCETSYFCDMTAGPDGNGMCRKRQHRQLHGGITVCYKDIDCPGGRYCDKHDPELELGICRDPPPYVVPSEPQEPVKPDRGQPAPDGQYTGIPCKQDPDCGVNSYCVLRMEPDGRTVGECVRGSRRGEPVYCYDDPMCGAGFRCKLSPNGVYGICIEDGKAQPDGGNMFCYADSDCDPGVKCEMTEKGGMCAGAGGTNEITPDQTPDKPNFCYSNDDCAAERYCDGAEYGYGTCRLGPRGPVAVPVKHT</sequence>
<dbReference type="InterPro" id="IPR052326">
    <property type="entry name" value="Diff-Dev_Assoc_Protein"/>
</dbReference>
<dbReference type="GeneID" id="118406462"/>